<dbReference type="RefSeq" id="WP_263954669.1">
    <property type="nucleotide sequence ID" value="NZ_JAOYFC010000003.1"/>
</dbReference>
<keyword evidence="3" id="KW-1185">Reference proteome</keyword>
<keyword evidence="1" id="KW-1133">Transmembrane helix</keyword>
<sequence>MTETNDSDSLLQEVQALKAEVTRLNNQKFFRIYKSKWRTIGFQLMRGLAFGLGTVLGASILASVLVFALSQIDFIPIFGEWAKEIADEIQGRPSE</sequence>
<dbReference type="InterPro" id="IPR043723">
    <property type="entry name" value="DUF5665"/>
</dbReference>
<feature type="transmembrane region" description="Helical" evidence="1">
    <location>
        <begin position="44"/>
        <end position="69"/>
    </location>
</feature>
<name>A0AAE3J0Y2_9RHOB</name>
<dbReference type="Pfam" id="PF18910">
    <property type="entry name" value="DUF5665"/>
    <property type="match status" value="1"/>
</dbReference>
<dbReference type="EMBL" id="JAOYFC010000003">
    <property type="protein sequence ID" value="MCV6825730.1"/>
    <property type="molecule type" value="Genomic_DNA"/>
</dbReference>
<evidence type="ECO:0000256" key="1">
    <source>
        <dbReference type="SAM" id="Phobius"/>
    </source>
</evidence>
<evidence type="ECO:0000313" key="3">
    <source>
        <dbReference type="Proteomes" id="UP001208041"/>
    </source>
</evidence>
<keyword evidence="1" id="KW-0472">Membrane</keyword>
<dbReference type="Proteomes" id="UP001208041">
    <property type="component" value="Unassembled WGS sequence"/>
</dbReference>
<dbReference type="AlphaFoldDB" id="A0AAE3J0Y2"/>
<keyword evidence="1" id="KW-0812">Transmembrane</keyword>
<proteinExistence type="predicted"/>
<comment type="caution">
    <text evidence="2">The sequence shown here is derived from an EMBL/GenBank/DDBJ whole genome shotgun (WGS) entry which is preliminary data.</text>
</comment>
<evidence type="ECO:0000313" key="2">
    <source>
        <dbReference type="EMBL" id="MCV6825730.1"/>
    </source>
</evidence>
<reference evidence="2" key="1">
    <citation type="submission" date="2022-10" db="EMBL/GenBank/DDBJ databases">
        <authorList>
            <person name="Yue Y."/>
        </authorList>
    </citation>
    <scope>NUCLEOTIDE SEQUENCE</scope>
    <source>
        <strain evidence="2">Z654</strain>
    </source>
</reference>
<accession>A0AAE3J0Y2</accession>
<organism evidence="2 3">
    <name type="scientific">Halocynthiibacter halioticoli</name>
    <dbReference type="NCBI Taxonomy" id="2986804"/>
    <lineage>
        <taxon>Bacteria</taxon>
        <taxon>Pseudomonadati</taxon>
        <taxon>Pseudomonadota</taxon>
        <taxon>Alphaproteobacteria</taxon>
        <taxon>Rhodobacterales</taxon>
        <taxon>Paracoccaceae</taxon>
        <taxon>Halocynthiibacter</taxon>
    </lineage>
</organism>
<protein>
    <submittedName>
        <fullName evidence="2">DUF5665 domain-containing protein</fullName>
    </submittedName>
</protein>
<gene>
    <name evidence="2" type="ORF">OH136_14300</name>
</gene>